<name>A0A502GEW1_9PROT</name>
<reference evidence="2 3" key="1">
    <citation type="journal article" date="2019" name="Environ. Microbiol.">
        <title>Species interactions and distinct microbial communities in high Arctic permafrost affected cryosols are associated with the CH4 and CO2 gas fluxes.</title>
        <authorList>
            <person name="Altshuler I."/>
            <person name="Hamel J."/>
            <person name="Turney S."/>
            <person name="Magnuson E."/>
            <person name="Levesque R."/>
            <person name="Greer C."/>
            <person name="Whyte L.G."/>
        </authorList>
    </citation>
    <scope>NUCLEOTIDE SEQUENCE [LARGE SCALE GENOMIC DNA]</scope>
    <source>
        <strain evidence="2 3">S9.3B</strain>
    </source>
</reference>
<proteinExistence type="predicted"/>
<keyword evidence="1" id="KW-0812">Transmembrane</keyword>
<gene>
    <name evidence="2" type="ORF">EAH89_04920</name>
</gene>
<dbReference type="RefSeq" id="WP_140881680.1">
    <property type="nucleotide sequence ID" value="NZ_RCZP01000003.1"/>
</dbReference>
<dbReference type="Proteomes" id="UP000317078">
    <property type="component" value="Unassembled WGS sequence"/>
</dbReference>
<evidence type="ECO:0000313" key="2">
    <source>
        <dbReference type="EMBL" id="TPG59586.1"/>
    </source>
</evidence>
<dbReference type="InterPro" id="IPR009325">
    <property type="entry name" value="DUF983"/>
</dbReference>
<evidence type="ECO:0000313" key="3">
    <source>
        <dbReference type="Proteomes" id="UP000317078"/>
    </source>
</evidence>
<evidence type="ECO:0000256" key="1">
    <source>
        <dbReference type="SAM" id="Phobius"/>
    </source>
</evidence>
<dbReference type="EMBL" id="RCZP01000003">
    <property type="protein sequence ID" value="TPG59586.1"/>
    <property type="molecule type" value="Genomic_DNA"/>
</dbReference>
<dbReference type="Pfam" id="PF06170">
    <property type="entry name" value="DUF983"/>
    <property type="match status" value="1"/>
</dbReference>
<protein>
    <submittedName>
        <fullName evidence="2">DUF983 domain-containing protein</fullName>
    </submittedName>
</protein>
<accession>A0A502GEW1</accession>
<keyword evidence="1" id="KW-1133">Transmembrane helix</keyword>
<dbReference type="AlphaFoldDB" id="A0A502GEW1"/>
<dbReference type="OrthoDB" id="9799456at2"/>
<keyword evidence="3" id="KW-1185">Reference proteome</keyword>
<organism evidence="2 3">
    <name type="scientific">Muricoccus nepalensis</name>
    <dbReference type="NCBI Taxonomy" id="1854500"/>
    <lineage>
        <taxon>Bacteria</taxon>
        <taxon>Pseudomonadati</taxon>
        <taxon>Pseudomonadota</taxon>
        <taxon>Alphaproteobacteria</taxon>
        <taxon>Acetobacterales</taxon>
        <taxon>Roseomonadaceae</taxon>
        <taxon>Muricoccus</taxon>
    </lineage>
</organism>
<comment type="caution">
    <text evidence="2">The sequence shown here is derived from an EMBL/GenBank/DDBJ whole genome shotgun (WGS) entry which is preliminary data.</text>
</comment>
<keyword evidence="1" id="KW-0472">Membrane</keyword>
<sequence>MPIPTGAPQPVATWRPDSALRAEGVAPTPFWTSLRRGVMGRCPACGQGRIFRGYLTVVDECAVCHAPLGVLRADDAPPYIVIFLAGHLLLPPIFWIEKAYEPPMWLHMVVWLPLFAIVCTLLLRPVKGGVVAWMMRLGFADGDHPQNRPEGLPGAPRDG</sequence>
<feature type="transmembrane region" description="Helical" evidence="1">
    <location>
        <begin position="108"/>
        <end position="126"/>
    </location>
</feature>